<name>A0A839SRT7_9PROT</name>
<proteinExistence type="predicted"/>
<keyword evidence="2" id="KW-1185">Reference proteome</keyword>
<organism evidence="1 2">
    <name type="scientific">Limibacillus halophilus</name>
    <dbReference type="NCBI Taxonomy" id="1579333"/>
    <lineage>
        <taxon>Bacteria</taxon>
        <taxon>Pseudomonadati</taxon>
        <taxon>Pseudomonadota</taxon>
        <taxon>Alphaproteobacteria</taxon>
        <taxon>Rhodospirillales</taxon>
        <taxon>Rhodovibrionaceae</taxon>
        <taxon>Limibacillus</taxon>
    </lineage>
</organism>
<comment type="caution">
    <text evidence="1">The sequence shown here is derived from an EMBL/GenBank/DDBJ whole genome shotgun (WGS) entry which is preliminary data.</text>
</comment>
<accession>A0A839SRT7</accession>
<sequence length="37" mass="4233">MRILGAGSQNNMAYWYKRPEDAGAAAVLLRVFLEYQE</sequence>
<protein>
    <submittedName>
        <fullName evidence="1">Uncharacterized protein</fullName>
    </submittedName>
</protein>
<gene>
    <name evidence="1" type="ORF">FHR98_001788</name>
</gene>
<evidence type="ECO:0000313" key="1">
    <source>
        <dbReference type="EMBL" id="MBB3065501.1"/>
    </source>
</evidence>
<reference evidence="1 2" key="1">
    <citation type="submission" date="2020-08" db="EMBL/GenBank/DDBJ databases">
        <title>Genomic Encyclopedia of Type Strains, Phase III (KMG-III): the genomes of soil and plant-associated and newly described type strains.</title>
        <authorList>
            <person name="Whitman W."/>
        </authorList>
    </citation>
    <scope>NUCLEOTIDE SEQUENCE [LARGE SCALE GENOMIC DNA]</scope>
    <source>
        <strain evidence="1 2">CECT 8803</strain>
    </source>
</reference>
<evidence type="ECO:0000313" key="2">
    <source>
        <dbReference type="Proteomes" id="UP000581135"/>
    </source>
</evidence>
<dbReference type="AlphaFoldDB" id="A0A839SRT7"/>
<dbReference type="EMBL" id="JACHXA010000004">
    <property type="protein sequence ID" value="MBB3065501.1"/>
    <property type="molecule type" value="Genomic_DNA"/>
</dbReference>
<dbReference type="Proteomes" id="UP000581135">
    <property type="component" value="Unassembled WGS sequence"/>
</dbReference>